<evidence type="ECO:0000256" key="2">
    <source>
        <dbReference type="ARBA" id="ARBA00006919"/>
    </source>
</evidence>
<feature type="domain" description="VPS9" evidence="10">
    <location>
        <begin position="594"/>
        <end position="737"/>
    </location>
</feature>
<dbReference type="PANTHER" id="PTHR23101:SF58">
    <property type="entry name" value="RAS AND RAB INTERACTOR 3"/>
    <property type="match status" value="1"/>
</dbReference>
<dbReference type="Proteomes" id="UP001221898">
    <property type="component" value="Unassembled WGS sequence"/>
</dbReference>
<dbReference type="GO" id="GO:0031267">
    <property type="term" value="F:small GTPase binding"/>
    <property type="evidence" value="ECO:0007669"/>
    <property type="project" value="TreeGrafter"/>
</dbReference>
<dbReference type="GO" id="GO:0030139">
    <property type="term" value="C:endocytic vesicle"/>
    <property type="evidence" value="ECO:0007669"/>
    <property type="project" value="TreeGrafter"/>
</dbReference>
<feature type="domain" description="SH2" evidence="8">
    <location>
        <begin position="78"/>
        <end position="172"/>
    </location>
</feature>
<dbReference type="Pfam" id="PF00788">
    <property type="entry name" value="RA"/>
    <property type="match status" value="1"/>
</dbReference>
<dbReference type="Gene3D" id="1.20.1050.80">
    <property type="entry name" value="VPS9 domain"/>
    <property type="match status" value="1"/>
</dbReference>
<feature type="region of interest" description="Disordered" evidence="7">
    <location>
        <begin position="851"/>
        <end position="875"/>
    </location>
</feature>
<dbReference type="EMBL" id="JAINUG010000102">
    <property type="protein sequence ID" value="KAJ8396896.1"/>
    <property type="molecule type" value="Genomic_DNA"/>
</dbReference>
<dbReference type="Pfam" id="PF02204">
    <property type="entry name" value="VPS9"/>
    <property type="match status" value="1"/>
</dbReference>
<dbReference type="GO" id="GO:0007165">
    <property type="term" value="P:signal transduction"/>
    <property type="evidence" value="ECO:0007669"/>
    <property type="project" value="InterPro"/>
</dbReference>
<organism evidence="11 12">
    <name type="scientific">Aldrovandia affinis</name>
    <dbReference type="NCBI Taxonomy" id="143900"/>
    <lineage>
        <taxon>Eukaryota</taxon>
        <taxon>Metazoa</taxon>
        <taxon>Chordata</taxon>
        <taxon>Craniata</taxon>
        <taxon>Vertebrata</taxon>
        <taxon>Euteleostomi</taxon>
        <taxon>Actinopterygii</taxon>
        <taxon>Neopterygii</taxon>
        <taxon>Teleostei</taxon>
        <taxon>Notacanthiformes</taxon>
        <taxon>Halosauridae</taxon>
        <taxon>Aldrovandia</taxon>
    </lineage>
</organism>
<dbReference type="InterPro" id="IPR000980">
    <property type="entry name" value="SH2"/>
</dbReference>
<dbReference type="InterPro" id="IPR036860">
    <property type="entry name" value="SH2_dom_sf"/>
</dbReference>
<feature type="region of interest" description="Disordered" evidence="7">
    <location>
        <begin position="238"/>
        <end position="449"/>
    </location>
</feature>
<dbReference type="Pfam" id="PF23268">
    <property type="entry name" value="RIN1"/>
    <property type="match status" value="1"/>
</dbReference>
<evidence type="ECO:0000256" key="5">
    <source>
        <dbReference type="ARBA" id="ARBA00022999"/>
    </source>
</evidence>
<evidence type="ECO:0000259" key="9">
    <source>
        <dbReference type="PROSITE" id="PS50200"/>
    </source>
</evidence>
<feature type="compositionally biased region" description="Pro residues" evidence="7">
    <location>
        <begin position="257"/>
        <end position="268"/>
    </location>
</feature>
<comment type="caution">
    <text evidence="11">The sequence shown here is derived from an EMBL/GenBank/DDBJ whole genome shotgun (WGS) entry which is preliminary data.</text>
</comment>
<evidence type="ECO:0000313" key="12">
    <source>
        <dbReference type="Proteomes" id="UP001221898"/>
    </source>
</evidence>
<feature type="compositionally biased region" description="Polar residues" evidence="7">
    <location>
        <begin position="417"/>
        <end position="426"/>
    </location>
</feature>
<dbReference type="FunFam" id="1.20.1050.80:FF:000002">
    <property type="entry name" value="Ras and Rab interactor 2"/>
    <property type="match status" value="1"/>
</dbReference>
<dbReference type="PROSITE" id="PS51205">
    <property type="entry name" value="VPS9"/>
    <property type="match status" value="1"/>
</dbReference>
<comment type="similarity">
    <text evidence="2">Belongs to the RIN (Ras interaction/interference) family.</text>
</comment>
<dbReference type="SUPFAM" id="SSF55550">
    <property type="entry name" value="SH2 domain"/>
    <property type="match status" value="1"/>
</dbReference>
<dbReference type="PROSITE" id="PS50001">
    <property type="entry name" value="SH2"/>
    <property type="match status" value="1"/>
</dbReference>
<accession>A0AAD7WH51</accession>
<evidence type="ECO:0000256" key="3">
    <source>
        <dbReference type="ARBA" id="ARBA00022468"/>
    </source>
</evidence>
<dbReference type="GO" id="GO:0005096">
    <property type="term" value="F:GTPase activator activity"/>
    <property type="evidence" value="ECO:0007669"/>
    <property type="project" value="UniProtKB-KW"/>
</dbReference>
<dbReference type="GO" id="GO:0005085">
    <property type="term" value="F:guanyl-nucleotide exchange factor activity"/>
    <property type="evidence" value="ECO:0007669"/>
    <property type="project" value="InterPro"/>
</dbReference>
<feature type="domain" description="Ras-associating" evidence="9">
    <location>
        <begin position="789"/>
        <end position="856"/>
    </location>
</feature>
<sequence length="875" mass="95908">MLRTNCSQSGNGVIFKSPAPCSLPLTTPSLPPMAVPCSPPVRDLLPSLVSAPVPPPAPQPSPPVISTLEKLIKTCPVWLQLGMSQERASFILQRESPGIFIVRKNIALKRMILSVRLSDQEGAPQVTEMLIKEDKSLICLEGSVLVFDNIFKLIAFYTVSRDILPFTLRLPQVVVQATKYEDMDIISSLGSDFWGSSLNASTECDQDTHKIDPTARSAKLWYVNPILMEEYCNGLPGTPTLPKSRSQSLTMPSLSLPNPPWTQPPGNPPMGSKQAVDGRTPAQTGSGRPNEEGNGGRATDQQRSSDRAGRGELAAGKGKGALPVTEATCGKNAPRAGKPLDGGLAAAQVSRKTAPPVPPRRKRASRAAPALSPLEVRHPGGADANAASRPPPSASPTPACRPAPALAPTSAEDLKGSNGSLQSTEGRATPLLEGSEEEAELTSAEEEAELPGITMAAMKRSSTIMLDKAKQRFSMVSLPHVFTRFMKAERKLQNHIVELARDRDSYFGNLVRDYQTFTLETMPTHASSTEMLQEIRQMLTQLKSYLIQSSELRTLPESALHTEEKLETIVELALYKGVLKPIRQAVYSCLRDVHTRDDSLKRLRENQQVVLNTTTTDLGITTSVPEAPVMEKIQVKLDALHRHYSPENKISHLLKTCKLIYESMSVGSPGRPHGVDDFLPVLMYVLVRCNIAALLLDVEYMMELMDPALQLGEGSYYLTTAYGALEHIKSYDRQPPTGQLSLDIQDSIHRWERRRTHNMTRLSRSSVQDFINVSFLDASAKPRTLCVCSNTTAQDLSEQCAGKFEVTDPGAYGLWVLVEGEGRLLAPDELLLSVKSALHYAEPRREYRFIYQPGTGRSRPTPRSQRPLAPRGGLI</sequence>
<feature type="compositionally biased region" description="Low complexity" evidence="7">
    <location>
        <begin position="311"/>
        <end position="322"/>
    </location>
</feature>
<dbReference type="SMART" id="SM00167">
    <property type="entry name" value="VPS9"/>
    <property type="match status" value="1"/>
</dbReference>
<dbReference type="InterPro" id="IPR037191">
    <property type="entry name" value="VPS9_dom_sf"/>
</dbReference>
<dbReference type="SUPFAM" id="SSF109993">
    <property type="entry name" value="VPS9 domain"/>
    <property type="match status" value="1"/>
</dbReference>
<evidence type="ECO:0000259" key="10">
    <source>
        <dbReference type="PROSITE" id="PS51205"/>
    </source>
</evidence>
<dbReference type="InterPro" id="IPR000159">
    <property type="entry name" value="RA_dom"/>
</dbReference>
<evidence type="ECO:0000256" key="7">
    <source>
        <dbReference type="SAM" id="MobiDB-lite"/>
    </source>
</evidence>
<dbReference type="InterPro" id="IPR045046">
    <property type="entry name" value="Vps9-like"/>
</dbReference>
<evidence type="ECO:0000256" key="6">
    <source>
        <dbReference type="PROSITE-ProRule" id="PRU00191"/>
    </source>
</evidence>
<reference evidence="11" key="1">
    <citation type="journal article" date="2023" name="Science">
        <title>Genome structures resolve the early diversification of teleost fishes.</title>
        <authorList>
            <person name="Parey E."/>
            <person name="Louis A."/>
            <person name="Montfort J."/>
            <person name="Bouchez O."/>
            <person name="Roques C."/>
            <person name="Iampietro C."/>
            <person name="Lluch J."/>
            <person name="Castinel A."/>
            <person name="Donnadieu C."/>
            <person name="Desvignes T."/>
            <person name="Floi Bucao C."/>
            <person name="Jouanno E."/>
            <person name="Wen M."/>
            <person name="Mejri S."/>
            <person name="Dirks R."/>
            <person name="Jansen H."/>
            <person name="Henkel C."/>
            <person name="Chen W.J."/>
            <person name="Zahm M."/>
            <person name="Cabau C."/>
            <person name="Klopp C."/>
            <person name="Thompson A.W."/>
            <person name="Robinson-Rechavi M."/>
            <person name="Braasch I."/>
            <person name="Lecointre G."/>
            <person name="Bobe J."/>
            <person name="Postlethwait J.H."/>
            <person name="Berthelot C."/>
            <person name="Roest Crollius H."/>
            <person name="Guiguen Y."/>
        </authorList>
    </citation>
    <scope>NUCLEOTIDE SEQUENCE</scope>
    <source>
        <strain evidence="11">NC1722</strain>
    </source>
</reference>
<dbReference type="GO" id="GO:0005829">
    <property type="term" value="C:cytosol"/>
    <property type="evidence" value="ECO:0007669"/>
    <property type="project" value="TreeGrafter"/>
</dbReference>
<name>A0AAD7WH51_9TELE</name>
<dbReference type="PANTHER" id="PTHR23101">
    <property type="entry name" value="RAB GDP/GTP EXCHANGE FACTOR"/>
    <property type="match status" value="1"/>
</dbReference>
<feature type="compositionally biased region" description="Acidic residues" evidence="7">
    <location>
        <begin position="434"/>
        <end position="449"/>
    </location>
</feature>
<evidence type="ECO:0000313" key="11">
    <source>
        <dbReference type="EMBL" id="KAJ8396896.1"/>
    </source>
</evidence>
<feature type="compositionally biased region" description="Polar residues" evidence="7">
    <location>
        <begin position="241"/>
        <end position="256"/>
    </location>
</feature>
<comment type="subcellular location">
    <subcellularLocation>
        <location evidence="1">Cytoplasm</location>
    </subcellularLocation>
</comment>
<keyword evidence="4" id="KW-0963">Cytoplasm</keyword>
<dbReference type="InterPro" id="IPR003123">
    <property type="entry name" value="VPS9"/>
</dbReference>
<dbReference type="PROSITE" id="PS50200">
    <property type="entry name" value="RA"/>
    <property type="match status" value="1"/>
</dbReference>
<proteinExistence type="inferred from homology"/>
<dbReference type="GO" id="GO:0016192">
    <property type="term" value="P:vesicle-mediated transport"/>
    <property type="evidence" value="ECO:0007669"/>
    <property type="project" value="InterPro"/>
</dbReference>
<gene>
    <name evidence="11" type="ORF">AAFF_G00012190</name>
</gene>
<evidence type="ECO:0008006" key="13">
    <source>
        <dbReference type="Google" id="ProtNLM"/>
    </source>
</evidence>
<evidence type="ECO:0000259" key="8">
    <source>
        <dbReference type="PROSITE" id="PS50001"/>
    </source>
</evidence>
<keyword evidence="3" id="KW-0343">GTPase activation</keyword>
<keyword evidence="5 6" id="KW-0727">SH2 domain</keyword>
<evidence type="ECO:0000256" key="1">
    <source>
        <dbReference type="ARBA" id="ARBA00004496"/>
    </source>
</evidence>
<protein>
    <recommendedName>
        <fullName evidence="13">Ras and Rab interactor 3</fullName>
    </recommendedName>
</protein>
<dbReference type="Gene3D" id="3.30.505.10">
    <property type="entry name" value="SH2 domain"/>
    <property type="match status" value="1"/>
</dbReference>
<keyword evidence="12" id="KW-1185">Reference proteome</keyword>
<feature type="compositionally biased region" description="Pro residues" evidence="7">
    <location>
        <begin position="389"/>
        <end position="401"/>
    </location>
</feature>
<evidence type="ECO:0000256" key="4">
    <source>
        <dbReference type="ARBA" id="ARBA00022490"/>
    </source>
</evidence>
<dbReference type="AlphaFoldDB" id="A0AAD7WH51"/>